<sequence>MRIHCLHTAESNIAVFNAAAAQINVPAEVITHHVRSDLLDACEKAGGLTDEICQLTADYLLALSQDADSVVLTCSTLGAAAERAALNSTVPILRVDKALAETALAQGKEIAVLYAVETTRGPTEHLFSQQEGYAQANVRFEWVAGAWDMFKAGNGAGYLQQIAASADKAYEAGADIVVLAQASMAGAAELTQFGTPLTSPICGLRAAVSA</sequence>
<dbReference type="EMBL" id="MRWE01000001">
    <property type="protein sequence ID" value="ORJ27425.1"/>
    <property type="molecule type" value="Genomic_DNA"/>
</dbReference>
<protein>
    <submittedName>
        <fullName evidence="1">Asp/Glu racemase</fullName>
    </submittedName>
</protein>
<dbReference type="Pfam" id="PF01177">
    <property type="entry name" value="Asp_Glu_race"/>
    <property type="match status" value="1"/>
</dbReference>
<dbReference type="GO" id="GO:0047661">
    <property type="term" value="F:amino-acid racemase activity"/>
    <property type="evidence" value="ECO:0007669"/>
    <property type="project" value="InterPro"/>
</dbReference>
<evidence type="ECO:0000313" key="2">
    <source>
        <dbReference type="Proteomes" id="UP000192536"/>
    </source>
</evidence>
<dbReference type="Proteomes" id="UP000192536">
    <property type="component" value="Unassembled WGS sequence"/>
</dbReference>
<evidence type="ECO:0000313" key="1">
    <source>
        <dbReference type="EMBL" id="ORJ27425.1"/>
    </source>
</evidence>
<dbReference type="RefSeq" id="WP_084911556.1">
    <property type="nucleotide sequence ID" value="NZ_CAUQAZ010000013.1"/>
</dbReference>
<keyword evidence="2" id="KW-1185">Reference proteome</keyword>
<organism evidence="1 2">
    <name type="scientific">Rouxiella badensis</name>
    <dbReference type="NCBI Taxonomy" id="1646377"/>
    <lineage>
        <taxon>Bacteria</taxon>
        <taxon>Pseudomonadati</taxon>
        <taxon>Pseudomonadota</taxon>
        <taxon>Gammaproteobacteria</taxon>
        <taxon>Enterobacterales</taxon>
        <taxon>Yersiniaceae</taxon>
        <taxon>Rouxiella</taxon>
    </lineage>
</organism>
<gene>
    <name evidence="1" type="ORF">BS640_00445</name>
</gene>
<dbReference type="AlphaFoldDB" id="A0A1X0WKT8"/>
<dbReference type="InterPro" id="IPR015942">
    <property type="entry name" value="Asp/Glu/hydantoin_racemase"/>
</dbReference>
<name>A0A1X0WKT8_9GAMM</name>
<reference evidence="1 2" key="1">
    <citation type="journal article" date="2017" name="Int. J. Syst. Evol. Microbiol.">
        <title>Rouxiella badensis sp. nov. and Rouxiella silvae sp. nov. isolated from peat bog soil in Germany and emendation of the genus description.</title>
        <authorList>
            <person name="Le Fleche-Mateos A."/>
            <person name="Kugler J.H."/>
            <person name="Hansen S.H."/>
            <person name="Syldatk C."/>
            <person name="Hausmann R."/>
            <person name="Lomprez F."/>
            <person name="Vandenbogaert M."/>
            <person name="Manuguerra J.C."/>
            <person name="Grimont P.A."/>
        </authorList>
    </citation>
    <scope>NUCLEOTIDE SEQUENCE [LARGE SCALE GENOMIC DNA]</scope>
    <source>
        <strain evidence="1 2">DSM 100043</strain>
    </source>
</reference>
<dbReference type="GeneID" id="93567002"/>
<accession>A0A1X0WKT8</accession>
<proteinExistence type="predicted"/>
<comment type="caution">
    <text evidence="1">The sequence shown here is derived from an EMBL/GenBank/DDBJ whole genome shotgun (WGS) entry which is preliminary data.</text>
</comment>